<evidence type="ECO:0000313" key="2">
    <source>
        <dbReference type="EMBL" id="OUZ38615.1"/>
    </source>
</evidence>
<dbReference type="Proteomes" id="UP000196594">
    <property type="component" value="Unassembled WGS sequence"/>
</dbReference>
<dbReference type="InterPro" id="IPR011528">
    <property type="entry name" value="NERD"/>
</dbReference>
<dbReference type="PROSITE" id="PS50965">
    <property type="entry name" value="NERD"/>
    <property type="match status" value="1"/>
</dbReference>
<proteinExistence type="predicted"/>
<dbReference type="Pfam" id="PF08378">
    <property type="entry name" value="NERD"/>
    <property type="match status" value="1"/>
</dbReference>
<evidence type="ECO:0000259" key="1">
    <source>
        <dbReference type="PROSITE" id="PS50965"/>
    </source>
</evidence>
<evidence type="ECO:0000313" key="3">
    <source>
        <dbReference type="Proteomes" id="UP000196594"/>
    </source>
</evidence>
<name>A0ABX3ZGT5_9BACL</name>
<organism evidence="2 3">
    <name type="scientific">Solibacillus kalamii</name>
    <dbReference type="NCBI Taxonomy" id="1748298"/>
    <lineage>
        <taxon>Bacteria</taxon>
        <taxon>Bacillati</taxon>
        <taxon>Bacillota</taxon>
        <taxon>Bacilli</taxon>
        <taxon>Bacillales</taxon>
        <taxon>Caryophanaceae</taxon>
        <taxon>Solibacillus</taxon>
    </lineage>
</organism>
<gene>
    <name evidence="2" type="ORF">CBM15_12775</name>
</gene>
<protein>
    <submittedName>
        <fullName evidence="2">Nuclease</fullName>
    </submittedName>
</protein>
<keyword evidence="3" id="KW-1185">Reference proteome</keyword>
<sequence length="309" mass="36846">MQQSRHYLFVKTLMNRMKMDDLDAPAIEQEFYRLEAGLSGEQKLKRLLSDYYFKSAFHIFYNFECINSKGFTHQMDALLITPHFVVVMEVKQISGTLFYKPALHEFSRVQENVSENFPNPFDQAYRHQLFLEHQFKAWQISIPVYHIVVLANHRATLDHSLTNFPIMHMSGIPRFIEKLYRQHPNPRANITFLQNQLEQLYEQLPPRRTIERHRLRNGVLCRECDYVNEMHYRQGYFICPVCKVKSKEALYETFLQYRILVSPRITNKEFREFFNIPCIHIASKLLARAGLEKHGVNKGTYYLIPEKFE</sequence>
<comment type="caution">
    <text evidence="2">The sequence shown here is derived from an EMBL/GenBank/DDBJ whole genome shotgun (WGS) entry which is preliminary data.</text>
</comment>
<feature type="domain" description="NERD" evidence="1">
    <location>
        <begin position="36"/>
        <end position="154"/>
    </location>
</feature>
<accession>A0ABX3ZGT5</accession>
<dbReference type="EMBL" id="NHNT01000008">
    <property type="protein sequence ID" value="OUZ38615.1"/>
    <property type="molecule type" value="Genomic_DNA"/>
</dbReference>
<reference evidence="2 3" key="1">
    <citation type="journal article" date="2017" name="Int. J. Syst. Evol. Microbiol.">
        <title>Solibacillus kalamii sp. nov., isolated from a high-efficiency particulate arrestance filter system used in the International Space Station.</title>
        <authorList>
            <person name="Checinska Sielaff A."/>
            <person name="Kumar R.M."/>
            <person name="Pal D."/>
            <person name="Mayilraj S."/>
            <person name="Venkateswaran K."/>
        </authorList>
    </citation>
    <scope>NUCLEOTIDE SEQUENCE [LARGE SCALE GENOMIC DNA]</scope>
    <source>
        <strain evidence="2 3">ISSFR-015</strain>
    </source>
</reference>
<dbReference type="RefSeq" id="WP_087617835.1">
    <property type="nucleotide sequence ID" value="NZ_JAFBEY010000006.1"/>
</dbReference>